<dbReference type="Proteomes" id="UP000237647">
    <property type="component" value="Unassembled WGS sequence"/>
</dbReference>
<dbReference type="PANTHER" id="PTHR32063">
    <property type="match status" value="1"/>
</dbReference>
<dbReference type="Gene3D" id="3.30.70.1440">
    <property type="entry name" value="Multidrug efflux transporter AcrB pore domain"/>
    <property type="match status" value="1"/>
</dbReference>
<dbReference type="RefSeq" id="WP_106376140.1">
    <property type="nucleotide sequence ID" value="NZ_PVTK01000015.1"/>
</dbReference>
<reference evidence="3 4" key="1">
    <citation type="submission" date="2018-03" db="EMBL/GenBank/DDBJ databases">
        <title>Genomic Encyclopedia of Type Strains, Phase III (KMG-III): the genomes of soil and plant-associated and newly described type strains.</title>
        <authorList>
            <person name="Whitman W."/>
        </authorList>
    </citation>
    <scope>NUCLEOTIDE SEQUENCE [LARGE SCALE GENOMIC DNA]</scope>
    <source>
        <strain evidence="3 4">CGMCC 1.12152</strain>
    </source>
</reference>
<feature type="transmembrane region" description="Helical" evidence="2">
    <location>
        <begin position="389"/>
        <end position="413"/>
    </location>
</feature>
<dbReference type="SUPFAM" id="SSF82866">
    <property type="entry name" value="Multidrug efflux transporter AcrB transmembrane domain"/>
    <property type="match status" value="2"/>
</dbReference>
<feature type="transmembrane region" description="Helical" evidence="2">
    <location>
        <begin position="362"/>
        <end position="383"/>
    </location>
</feature>
<dbReference type="SUPFAM" id="SSF82714">
    <property type="entry name" value="Multidrug efflux transporter AcrB TolC docking domain, DN and DC subdomains"/>
    <property type="match status" value="2"/>
</dbReference>
<dbReference type="Gene3D" id="3.30.70.1430">
    <property type="entry name" value="Multidrug efflux transporter AcrB pore domain"/>
    <property type="match status" value="2"/>
</dbReference>
<dbReference type="Pfam" id="PF00873">
    <property type="entry name" value="ACR_tran"/>
    <property type="match status" value="1"/>
</dbReference>
<dbReference type="PRINTS" id="PR00702">
    <property type="entry name" value="ACRIFLAVINRP"/>
</dbReference>
<feature type="transmembrane region" description="Helical" evidence="2">
    <location>
        <begin position="977"/>
        <end position="996"/>
    </location>
</feature>
<feature type="transmembrane region" description="Helical" evidence="2">
    <location>
        <begin position="902"/>
        <end position="922"/>
    </location>
</feature>
<feature type="transmembrane region" description="Helical" evidence="2">
    <location>
        <begin position="464"/>
        <end position="491"/>
    </location>
</feature>
<dbReference type="Gene3D" id="3.30.2090.10">
    <property type="entry name" value="Multidrug efflux transporter AcrB TolC docking domain, DN and DC subdomains"/>
    <property type="match status" value="2"/>
</dbReference>
<dbReference type="Gene3D" id="1.20.1640.10">
    <property type="entry name" value="Multidrug efflux transporter AcrB transmembrane domain"/>
    <property type="match status" value="2"/>
</dbReference>
<evidence type="ECO:0000256" key="1">
    <source>
        <dbReference type="SAM" id="MobiDB-lite"/>
    </source>
</evidence>
<comment type="caution">
    <text evidence="3">The sequence shown here is derived from an EMBL/GenBank/DDBJ whole genome shotgun (WGS) entry which is preliminary data.</text>
</comment>
<keyword evidence="2" id="KW-1133">Transmembrane helix</keyword>
<accession>A0A2T0UN88</accession>
<feature type="transmembrane region" description="Helical" evidence="2">
    <location>
        <begin position="928"/>
        <end position="949"/>
    </location>
</feature>
<keyword evidence="2" id="KW-0812">Transmembrane</keyword>
<evidence type="ECO:0000256" key="2">
    <source>
        <dbReference type="SAM" id="Phobius"/>
    </source>
</evidence>
<dbReference type="AlphaFoldDB" id="A0A2T0UN88"/>
<feature type="region of interest" description="Disordered" evidence="1">
    <location>
        <begin position="497"/>
        <end position="518"/>
    </location>
</feature>
<organism evidence="3 4">
    <name type="scientific">Vreelandella songnenensis</name>
    <dbReference type="NCBI Taxonomy" id="1176243"/>
    <lineage>
        <taxon>Bacteria</taxon>
        <taxon>Pseudomonadati</taxon>
        <taxon>Pseudomonadota</taxon>
        <taxon>Gammaproteobacteria</taxon>
        <taxon>Oceanospirillales</taxon>
        <taxon>Halomonadaceae</taxon>
        <taxon>Vreelandella</taxon>
    </lineage>
</organism>
<protein>
    <submittedName>
        <fullName evidence="3">Multidrug efflux pump subunit AcrB</fullName>
    </submittedName>
</protein>
<dbReference type="InterPro" id="IPR001036">
    <property type="entry name" value="Acrflvin-R"/>
</dbReference>
<feature type="compositionally biased region" description="Acidic residues" evidence="1">
    <location>
        <begin position="497"/>
        <end position="510"/>
    </location>
</feature>
<feature type="transmembrane region" description="Helical" evidence="2">
    <location>
        <begin position="336"/>
        <end position="355"/>
    </location>
</feature>
<dbReference type="SUPFAM" id="SSF82693">
    <property type="entry name" value="Multidrug efflux transporter AcrB pore domain, PN1, PN2, PC1 and PC2 subdomains"/>
    <property type="match status" value="3"/>
</dbReference>
<dbReference type="EMBL" id="PVTK01000015">
    <property type="protein sequence ID" value="PRY59395.1"/>
    <property type="molecule type" value="Genomic_DNA"/>
</dbReference>
<dbReference type="PANTHER" id="PTHR32063:SF18">
    <property type="entry name" value="CATION EFFLUX SYSTEM PROTEIN"/>
    <property type="match status" value="1"/>
</dbReference>
<feature type="transmembrane region" description="Helical" evidence="2">
    <location>
        <begin position="12"/>
        <end position="29"/>
    </location>
</feature>
<gene>
    <name evidence="3" type="ORF">B0H98_11511</name>
</gene>
<sequence>MDIAKRSIEKPINTWLIVVICLLGGIWGFNTVGKLEDPSFTIPYAIINTPYPGATAEEVEEEVTERLERAIQDMPQIDVLDSKSLPGRSEIQVEIQDTYGSDELPQIWDELRNKVNDAQADLPQGVIGSQVNDDFGEVYGLFYAVTAEGFSTREIRDISTFLQRELLAVPGVARVSTAGEREESIYIDISNERLTTLGIPIEQVINTIQTENAVEDAGTLRAGDRQVRLVVRSNIDSTTLLESIRIGRPGTTEQVALADIATVYRQPTDIPEHVVHYNGKAAFTLGIAGIATENIIEIGEAVEARMEELQTRIPLGVELNPLYEQHNVVNDAINDFLINLAMSVAIVIGVLCLVMGWKVGMVVGSTLLLTVLGTLFVMGIFNIEMERISLGALIIAMGMLVDNSIVVAEGMVTNIRDGMKAKKAASAAAKRAQMPLFGATLIGIMAFAGIGLSNDVTGEFMFSLFIVILVSLMLSWLLALTVTPLFGYYLLRKKGEEDEDEESEESSEGDDSQKDGGKKDDSYGGIVYRTYRTLLLGALKVRILTVSALVVLTGVCMWAFTLVPQSFFPDSSTPLFFINYELPQGTDIRATIRDVEEIEAYILEHDDVVSVASFVGRGATRFMLTYSPEQPNNAYAQFIIRTNELDAIDALDRTFYKELNERYPSAQVRTQRLQFGPGDGADIEARFQGPSPEVLRELGDQARRLMVANPLLIDERIDWRQQELVVAPIINEERARIAGVTREDIAQTLTFASSGVRAGTYREGEHLIPITARAPQSERDDVARLSDRQIYSEAQQQFVPITQVVDGFEIRSEEALIERRNRVRTLTVGAEPDKGFTAAQAFDAVRPEIEAIDLPPGYTLEWGGEHENSGDAQESLGQQLPVSFLIMVLTSILLFGKLRQPLIVWLVVPMSVCGVVIGLLITGLPFSFTALLGMLSLSGMLMKNAIVLVDEIDEQIRSGTARFTALVDASISRLRPVFLAAGTTILGMIPLLWDAFFNSMAITIMGGLLFASILTLIAVPTFYALFFGIKNDEVDNR</sequence>
<dbReference type="GO" id="GO:0042910">
    <property type="term" value="F:xenobiotic transmembrane transporter activity"/>
    <property type="evidence" value="ECO:0007669"/>
    <property type="project" value="TreeGrafter"/>
</dbReference>
<feature type="transmembrane region" description="Helical" evidence="2">
    <location>
        <begin position="541"/>
        <end position="563"/>
    </location>
</feature>
<proteinExistence type="predicted"/>
<keyword evidence="4" id="KW-1185">Reference proteome</keyword>
<dbReference type="GO" id="GO:0005886">
    <property type="term" value="C:plasma membrane"/>
    <property type="evidence" value="ECO:0007669"/>
    <property type="project" value="TreeGrafter"/>
</dbReference>
<evidence type="ECO:0000313" key="3">
    <source>
        <dbReference type="EMBL" id="PRY59395.1"/>
    </source>
</evidence>
<dbReference type="InterPro" id="IPR027463">
    <property type="entry name" value="AcrB_DN_DC_subdom"/>
</dbReference>
<keyword evidence="2" id="KW-0472">Membrane</keyword>
<dbReference type="Gene3D" id="3.30.70.1320">
    <property type="entry name" value="Multidrug efflux transporter AcrB pore domain like"/>
    <property type="match status" value="1"/>
</dbReference>
<feature type="transmembrane region" description="Helical" evidence="2">
    <location>
        <begin position="1002"/>
        <end position="1029"/>
    </location>
</feature>
<evidence type="ECO:0000313" key="4">
    <source>
        <dbReference type="Proteomes" id="UP000237647"/>
    </source>
</evidence>
<name>A0A2T0UN88_9GAMM</name>
<feature type="transmembrane region" description="Helical" evidence="2">
    <location>
        <begin position="434"/>
        <end position="452"/>
    </location>
</feature>
<dbReference type="OrthoDB" id="9757940at2"/>
<feature type="transmembrane region" description="Helical" evidence="2">
    <location>
        <begin position="876"/>
        <end position="895"/>
    </location>
</feature>